<evidence type="ECO:0000256" key="2">
    <source>
        <dbReference type="ARBA" id="ARBA00022801"/>
    </source>
</evidence>
<dbReference type="EMBL" id="ALQA01000055">
    <property type="protein sequence ID" value="EJZ06652.1"/>
    <property type="molecule type" value="Genomic_DNA"/>
</dbReference>
<gene>
    <name evidence="6" type="ORF">MVAC_21233</name>
</gene>
<keyword evidence="4" id="KW-1133">Transmembrane helix</keyword>
<name>K0UHC6_MYCVA</name>
<feature type="region of interest" description="Disordered" evidence="3">
    <location>
        <begin position="241"/>
        <end position="262"/>
    </location>
</feature>
<keyword evidence="4" id="KW-0812">Transmembrane</keyword>
<dbReference type="InterPro" id="IPR050248">
    <property type="entry name" value="Polysacc_deacetylase_ArnD"/>
</dbReference>
<dbReference type="GO" id="GO:0046872">
    <property type="term" value="F:metal ion binding"/>
    <property type="evidence" value="ECO:0007669"/>
    <property type="project" value="UniProtKB-KW"/>
</dbReference>
<keyword evidence="4" id="KW-0472">Membrane</keyword>
<dbReference type="InterPro" id="IPR011330">
    <property type="entry name" value="Glyco_hydro/deAcase_b/a-brl"/>
</dbReference>
<dbReference type="Proteomes" id="UP000006072">
    <property type="component" value="Unassembled WGS sequence"/>
</dbReference>
<evidence type="ECO:0000259" key="5">
    <source>
        <dbReference type="PROSITE" id="PS51677"/>
    </source>
</evidence>
<organism evidence="6 7">
    <name type="scientific">Mycolicibacterium vaccae ATCC 25954</name>
    <dbReference type="NCBI Taxonomy" id="1194972"/>
    <lineage>
        <taxon>Bacteria</taxon>
        <taxon>Bacillati</taxon>
        <taxon>Actinomycetota</taxon>
        <taxon>Actinomycetes</taxon>
        <taxon>Mycobacteriales</taxon>
        <taxon>Mycobacteriaceae</taxon>
        <taxon>Mycolicibacterium</taxon>
    </lineage>
</organism>
<dbReference type="AlphaFoldDB" id="K0UHC6"/>
<dbReference type="Gene3D" id="3.20.20.370">
    <property type="entry name" value="Glycoside hydrolase/deacetylase"/>
    <property type="match status" value="1"/>
</dbReference>
<dbReference type="HOGENOM" id="CLU_021264_2_0_11"/>
<evidence type="ECO:0000313" key="6">
    <source>
        <dbReference type="EMBL" id="EJZ06652.1"/>
    </source>
</evidence>
<dbReference type="GO" id="GO:0005975">
    <property type="term" value="P:carbohydrate metabolic process"/>
    <property type="evidence" value="ECO:0007669"/>
    <property type="project" value="InterPro"/>
</dbReference>
<dbReference type="GO" id="GO:0016020">
    <property type="term" value="C:membrane"/>
    <property type="evidence" value="ECO:0007669"/>
    <property type="project" value="TreeGrafter"/>
</dbReference>
<dbReference type="Pfam" id="PF01522">
    <property type="entry name" value="Polysacc_deac_1"/>
    <property type="match status" value="1"/>
</dbReference>
<dbReference type="CDD" id="cd10917">
    <property type="entry name" value="CE4_NodB_like_6s_7s"/>
    <property type="match status" value="1"/>
</dbReference>
<feature type="domain" description="NodB homology" evidence="5">
    <location>
        <begin position="53"/>
        <end position="230"/>
    </location>
</feature>
<dbReference type="PATRIC" id="fig|1194972.3.peg.4234"/>
<dbReference type="GO" id="GO:0016810">
    <property type="term" value="F:hydrolase activity, acting on carbon-nitrogen (but not peptide) bonds"/>
    <property type="evidence" value="ECO:0007669"/>
    <property type="project" value="InterPro"/>
</dbReference>
<accession>K0UHC6</accession>
<protein>
    <submittedName>
        <fullName evidence="6">Polysaccharide deacetylase</fullName>
    </submittedName>
</protein>
<keyword evidence="2" id="KW-0378">Hydrolase</keyword>
<dbReference type="PANTHER" id="PTHR10587">
    <property type="entry name" value="GLYCOSYL TRANSFERASE-RELATED"/>
    <property type="match status" value="1"/>
</dbReference>
<keyword evidence="7" id="KW-1185">Reference proteome</keyword>
<evidence type="ECO:0000256" key="1">
    <source>
        <dbReference type="ARBA" id="ARBA00022723"/>
    </source>
</evidence>
<dbReference type="PANTHER" id="PTHR10587:SF133">
    <property type="entry name" value="CHITIN DEACETYLASE 1-RELATED"/>
    <property type="match status" value="1"/>
</dbReference>
<dbReference type="SUPFAM" id="SSF88713">
    <property type="entry name" value="Glycoside hydrolase/deacetylase"/>
    <property type="match status" value="1"/>
</dbReference>
<evidence type="ECO:0000256" key="3">
    <source>
        <dbReference type="SAM" id="MobiDB-lite"/>
    </source>
</evidence>
<evidence type="ECO:0000256" key="4">
    <source>
        <dbReference type="SAM" id="Phobius"/>
    </source>
</evidence>
<dbReference type="eggNOG" id="COG0726">
    <property type="taxonomic scope" value="Bacteria"/>
</dbReference>
<comment type="caution">
    <text evidence="6">The sequence shown here is derived from an EMBL/GenBank/DDBJ whole genome shotgun (WGS) entry which is preliminary data.</text>
</comment>
<sequence>MTVTGGSGAQCDTHGARARRIHSAIGWVAALMLAAVVVAPTASADVVDCSRVKCVALTFDDGPGPFTDRLLHTLRDNDARATFFLIGDRVAADPAAARRIADAGMEIGNHTWQHPDMTTLPPAQVAEQFSRATAALQAATGRTPTLARTGFGAVDDAVLAEARRQGLAVINWDVVPLDWQHAGDTAATRAVLMSHVRPGSVVLLHDTFASTVDLMAEFIPVLSANGYHLVTVSELLGPRAPGSLYGGRDNGPPAYDLAEPAR</sequence>
<evidence type="ECO:0000313" key="7">
    <source>
        <dbReference type="Proteomes" id="UP000006072"/>
    </source>
</evidence>
<keyword evidence="1" id="KW-0479">Metal-binding</keyword>
<feature type="transmembrane region" description="Helical" evidence="4">
    <location>
        <begin position="24"/>
        <end position="44"/>
    </location>
</feature>
<dbReference type="InterPro" id="IPR002509">
    <property type="entry name" value="NODB_dom"/>
</dbReference>
<proteinExistence type="predicted"/>
<reference evidence="6 7" key="1">
    <citation type="journal article" date="2012" name="J. Bacteriol.">
        <title>Complete Genome Sequence of Mycobacterium vaccae Type Strain ATCC 25954.</title>
        <authorList>
            <person name="Ho Y.S."/>
            <person name="Adroub S.A."/>
            <person name="Abadi M."/>
            <person name="Al Alwan B."/>
            <person name="Alkhateeb R."/>
            <person name="Gao G."/>
            <person name="Ragab A."/>
            <person name="Ali S."/>
            <person name="van Soolingen D."/>
            <person name="Bitter W."/>
            <person name="Pain A."/>
            <person name="Abdallah A.M."/>
        </authorList>
    </citation>
    <scope>NUCLEOTIDE SEQUENCE [LARGE SCALE GENOMIC DNA]</scope>
    <source>
        <strain evidence="6 7">ATCC 25954</strain>
    </source>
</reference>
<dbReference type="PROSITE" id="PS51677">
    <property type="entry name" value="NODB"/>
    <property type="match status" value="1"/>
</dbReference>